<keyword evidence="1" id="KW-0732">Signal</keyword>
<evidence type="ECO:0000256" key="1">
    <source>
        <dbReference type="SAM" id="SignalP"/>
    </source>
</evidence>
<dbReference type="KEGG" id="mmob:F6R98_04465"/>
<proteinExistence type="predicted"/>
<accession>A0A5Q0BIJ2</accession>
<name>A0A5Q0BIJ2_9GAMM</name>
<dbReference type="Gene3D" id="3.40.50.10610">
    <property type="entry name" value="ABC-type transport auxiliary lipoprotein component"/>
    <property type="match status" value="1"/>
</dbReference>
<dbReference type="PROSITE" id="PS51257">
    <property type="entry name" value="PROKAR_LIPOPROTEIN"/>
    <property type="match status" value="1"/>
</dbReference>
<dbReference type="OrthoDB" id="8969905at2"/>
<feature type="signal peptide" evidence="1">
    <location>
        <begin position="1"/>
        <end position="24"/>
    </location>
</feature>
<reference evidence="2 3" key="1">
    <citation type="submission" date="2019-09" db="EMBL/GenBank/DDBJ databases">
        <title>Ecophysiology of the spiral-shaped methanotroph Methylospira mobilis as revealed by the complete genome sequence.</title>
        <authorList>
            <person name="Oshkin I.Y."/>
            <person name="Dedysh S.N."/>
            <person name="Miroshnikov K."/>
            <person name="Danilova O.V."/>
            <person name="Hakobyan A."/>
            <person name="Liesack W."/>
        </authorList>
    </citation>
    <scope>NUCLEOTIDE SEQUENCE [LARGE SCALE GENOMIC DNA]</scope>
    <source>
        <strain evidence="2 3">Shm1</strain>
    </source>
</reference>
<dbReference type="Pfam" id="PF13036">
    <property type="entry name" value="LpoB"/>
    <property type="match status" value="1"/>
</dbReference>
<organism evidence="2 3">
    <name type="scientific">Candidatus Methylospira mobilis</name>
    <dbReference type="NCBI Taxonomy" id="1808979"/>
    <lineage>
        <taxon>Bacteria</taxon>
        <taxon>Pseudomonadati</taxon>
        <taxon>Pseudomonadota</taxon>
        <taxon>Gammaproteobacteria</taxon>
        <taxon>Methylococcales</taxon>
        <taxon>Methylococcaceae</taxon>
        <taxon>Candidatus Methylospira</taxon>
    </lineage>
</organism>
<dbReference type="InterPro" id="IPR014094">
    <property type="entry name" value="LpoB"/>
</dbReference>
<evidence type="ECO:0000313" key="3">
    <source>
        <dbReference type="Proteomes" id="UP000325755"/>
    </source>
</evidence>
<sequence>MRDRQNSKPLFQFLISLILGIALAACSGGNVKNAGGVPAMEVDPTVKGPVSGVGIEAYDIVSMTDKMLRDILATPQIAARQTPPRIIIDGSDFTNEGSQPINKNLIINRLRVELNRSAKGKIKFIGREYDYALQRERSLKREGETDIGTTGLTKALFGVDFKLVGSIGTLDTSSFRSSGMYQRYTQVTFEMLDLESGEIIWSNNYEIEKAAADSAVYR</sequence>
<dbReference type="InParanoid" id="A0A5Q0BIJ2"/>
<dbReference type="Proteomes" id="UP000325755">
    <property type="component" value="Chromosome"/>
</dbReference>
<dbReference type="RefSeq" id="WP_153247959.1">
    <property type="nucleotide sequence ID" value="NZ_CP044205.1"/>
</dbReference>
<evidence type="ECO:0000313" key="2">
    <source>
        <dbReference type="EMBL" id="QFY41974.1"/>
    </source>
</evidence>
<protein>
    <submittedName>
        <fullName evidence="2">Penicillin-binding protein activator LpoB</fullName>
    </submittedName>
</protein>
<keyword evidence="3" id="KW-1185">Reference proteome</keyword>
<dbReference type="EMBL" id="CP044205">
    <property type="protein sequence ID" value="QFY41974.1"/>
    <property type="molecule type" value="Genomic_DNA"/>
</dbReference>
<feature type="chain" id="PRO_5025044171" evidence="1">
    <location>
        <begin position="25"/>
        <end position="218"/>
    </location>
</feature>
<gene>
    <name evidence="2" type="ORF">F6R98_04465</name>
</gene>
<dbReference type="AlphaFoldDB" id="A0A5Q0BIJ2"/>